<name>A0AAW4IRD9_9GAMM</name>
<dbReference type="Proteomes" id="UP000664161">
    <property type="component" value="Unassembled WGS sequence"/>
</dbReference>
<protein>
    <submittedName>
        <fullName evidence="1">Uncharacterized protein</fullName>
    </submittedName>
</protein>
<dbReference type="EMBL" id="JAGBKN010000051">
    <property type="protein sequence ID" value="MBO1518018.1"/>
    <property type="molecule type" value="Genomic_DNA"/>
</dbReference>
<accession>A0AAW4IRD9</accession>
<organism evidence="1 2">
    <name type="scientific">Psychrobacter halodurans</name>
    <dbReference type="NCBI Taxonomy" id="2818439"/>
    <lineage>
        <taxon>Bacteria</taxon>
        <taxon>Pseudomonadati</taxon>
        <taxon>Pseudomonadota</taxon>
        <taxon>Gammaproteobacteria</taxon>
        <taxon>Moraxellales</taxon>
        <taxon>Moraxellaceae</taxon>
        <taxon>Psychrobacter</taxon>
    </lineage>
</organism>
<evidence type="ECO:0000313" key="2">
    <source>
        <dbReference type="Proteomes" id="UP000664161"/>
    </source>
</evidence>
<dbReference type="RefSeq" id="WP_172953089.1">
    <property type="nucleotide sequence ID" value="NZ_JAGBKN010000051.1"/>
</dbReference>
<reference evidence="1 2" key="1">
    <citation type="submission" date="2021-03" db="EMBL/GenBank/DDBJ databases">
        <authorList>
            <person name="Shang D.-D."/>
            <person name="Du Z.-J."/>
            <person name="Chen G.-J."/>
        </authorList>
    </citation>
    <scope>NUCLEOTIDE SEQUENCE [LARGE SCALE GENOMIC DNA]</scope>
    <source>
        <strain evidence="1 2">F2608</strain>
    </source>
</reference>
<sequence length="57" mass="6525">MPDKPLEIALNMTAEELYNANPEYKAFQEGDVQPMGVTFQGYDFPRYKKPTVIVSLE</sequence>
<evidence type="ECO:0000313" key="1">
    <source>
        <dbReference type="EMBL" id="MBO1518018.1"/>
    </source>
</evidence>
<keyword evidence="2" id="KW-1185">Reference proteome</keyword>
<gene>
    <name evidence="1" type="ORF">J3491_11860</name>
</gene>
<dbReference type="AlphaFoldDB" id="A0AAW4IRD9"/>
<comment type="caution">
    <text evidence="1">The sequence shown here is derived from an EMBL/GenBank/DDBJ whole genome shotgun (WGS) entry which is preliminary data.</text>
</comment>
<proteinExistence type="predicted"/>